<dbReference type="Proteomes" id="UP000441797">
    <property type="component" value="Unassembled WGS sequence"/>
</dbReference>
<keyword evidence="1" id="KW-0812">Transmembrane</keyword>
<feature type="transmembrane region" description="Helical" evidence="1">
    <location>
        <begin position="156"/>
        <end position="175"/>
    </location>
</feature>
<dbReference type="EMBL" id="NAPY01000048">
    <property type="protein sequence ID" value="MUL38780.1"/>
    <property type="molecule type" value="Genomic_DNA"/>
</dbReference>
<gene>
    <name evidence="2" type="ORF">BWI75_21255</name>
</gene>
<evidence type="ECO:0008006" key="4">
    <source>
        <dbReference type="Google" id="ProtNLM"/>
    </source>
</evidence>
<keyword evidence="3" id="KW-1185">Reference proteome</keyword>
<dbReference type="RefSeq" id="WP_105222428.1">
    <property type="nucleotide sequence ID" value="NZ_CAWPEY010000053.1"/>
</dbReference>
<keyword evidence="1" id="KW-1133">Transmembrane helix</keyword>
<feature type="transmembrane region" description="Helical" evidence="1">
    <location>
        <begin position="220"/>
        <end position="240"/>
    </location>
</feature>
<feature type="transmembrane region" description="Helical" evidence="1">
    <location>
        <begin position="181"/>
        <end position="199"/>
    </location>
</feature>
<accession>A0A6N8G072</accession>
<evidence type="ECO:0000313" key="3">
    <source>
        <dbReference type="Proteomes" id="UP000441797"/>
    </source>
</evidence>
<protein>
    <recommendedName>
        <fullName evidence="4">Glycosyltransferase RgtA/B/C/D-like domain-containing protein</fullName>
    </recommendedName>
</protein>
<evidence type="ECO:0000256" key="1">
    <source>
        <dbReference type="SAM" id="Phobius"/>
    </source>
</evidence>
<evidence type="ECO:0000313" key="2">
    <source>
        <dbReference type="EMBL" id="MUL38780.1"/>
    </source>
</evidence>
<feature type="transmembrane region" description="Helical" evidence="1">
    <location>
        <begin position="6"/>
        <end position="29"/>
    </location>
</feature>
<organism evidence="2 3">
    <name type="scientific">Gloeocapsopsis dulcis AAB1 = 1H9</name>
    <dbReference type="NCBI Taxonomy" id="1433147"/>
    <lineage>
        <taxon>Bacteria</taxon>
        <taxon>Bacillati</taxon>
        <taxon>Cyanobacteriota</taxon>
        <taxon>Cyanophyceae</taxon>
        <taxon>Oscillatoriophycideae</taxon>
        <taxon>Chroococcales</taxon>
        <taxon>Chroococcaceae</taxon>
        <taxon>Gloeocapsopsis</taxon>
        <taxon>Gloeocapsopsis dulcis</taxon>
    </lineage>
</organism>
<reference evidence="2 3" key="1">
    <citation type="journal article" date="2019" name="Front. Microbiol.">
        <title>Genomic Features for Desiccation Tolerance and Sugar Biosynthesis in the Extremophile Gloeocapsopsis sp. UTEX B3054.</title>
        <authorList>
            <person name="Urrejola C."/>
            <person name="Alcorta J."/>
            <person name="Salas L."/>
            <person name="Vasquez M."/>
            <person name="Polz M.F."/>
            <person name="Vicuna R."/>
            <person name="Diez B."/>
        </authorList>
    </citation>
    <scope>NUCLEOTIDE SEQUENCE [LARGE SCALE GENOMIC DNA]</scope>
    <source>
        <strain evidence="2 3">1H9</strain>
    </source>
</reference>
<comment type="caution">
    <text evidence="2">The sequence shown here is derived from an EMBL/GenBank/DDBJ whole genome shotgun (WGS) entry which is preliminary data.</text>
</comment>
<feature type="transmembrane region" description="Helical" evidence="1">
    <location>
        <begin position="128"/>
        <end position="149"/>
    </location>
</feature>
<sequence length="374" mass="43147">MLLAIVLALLANTNIYSFIISICLFLTLFIDYFDSKSLHKTSIHQRKNILISCSLLLTGYVIALIQVIPPNDAKFTGSAKLFTESNILVNNIKHSAYFLMTIWRSYVPIPNFFDYHFWNSNLLIEGAGVFRIFALLLSLGLLIFSTAIFVQKPIILFLYTSGTLEILLFTHIKFLCYLRHHGYLFILFIVCLWLASYYPKHHFFSKNIISFSNSFTRYKNPVIMIILYTHILASMFAYSMDLLYPFSASKEVAQIIKSQDLSQHSVVGSKDYAVAPIAALLNQNIYYLESESLGSFINWNQRKDLNEAEFIRRLEKVVRKNTTVLVLNHELYNKVDELLDVSQIFKTNQSIVQGEDYYLYLVGKQQAAHEIVDE</sequence>
<keyword evidence="1" id="KW-0472">Membrane</keyword>
<dbReference type="AlphaFoldDB" id="A0A6N8G072"/>
<feature type="transmembrane region" description="Helical" evidence="1">
    <location>
        <begin position="49"/>
        <end position="68"/>
    </location>
</feature>
<name>A0A6N8G072_9CHRO</name>
<proteinExistence type="predicted"/>